<proteinExistence type="predicted"/>
<sequence>MALSLLVVPSVGRPLKSQIHPLESLRQVLLFKENLFVGGYLRPGRPRLIPYAISSVHFGGFDVVISPSAYMPPPKFKSGNRHLRNSSHLPLVLGDVELGSGHSPTSTHRRVDDSIWGNTRRSYDLLGKQVPSRLKGSYNLHAECNCKKQFRSVDVGTPFYNRLARTDREEGTHYKYNNKIINRGIEHLPNFHYLQLAKTPTDLGIGVPYRYTSQPVPEEITDRSSFRLIRKQTSRFFTYKIQIELNLKSIKELIYKKGHLKIENQEVLLTDNNIIEQELGKYGIVCIEYTVHQIYNVGPHFKEVIQMLWPLGLNKLVGGLTGSKTLFKDGGDSGNHEDLIKN</sequence>
<keyword evidence="2" id="KW-1185">Reference proteome</keyword>
<organism evidence="1 2">
    <name type="scientific">Stylosanthes scabra</name>
    <dbReference type="NCBI Taxonomy" id="79078"/>
    <lineage>
        <taxon>Eukaryota</taxon>
        <taxon>Viridiplantae</taxon>
        <taxon>Streptophyta</taxon>
        <taxon>Embryophyta</taxon>
        <taxon>Tracheophyta</taxon>
        <taxon>Spermatophyta</taxon>
        <taxon>Magnoliopsida</taxon>
        <taxon>eudicotyledons</taxon>
        <taxon>Gunneridae</taxon>
        <taxon>Pentapetalae</taxon>
        <taxon>rosids</taxon>
        <taxon>fabids</taxon>
        <taxon>Fabales</taxon>
        <taxon>Fabaceae</taxon>
        <taxon>Papilionoideae</taxon>
        <taxon>50 kb inversion clade</taxon>
        <taxon>dalbergioids sensu lato</taxon>
        <taxon>Dalbergieae</taxon>
        <taxon>Pterocarpus clade</taxon>
        <taxon>Stylosanthes</taxon>
    </lineage>
</organism>
<evidence type="ECO:0000313" key="1">
    <source>
        <dbReference type="EMBL" id="MED6179710.1"/>
    </source>
</evidence>
<dbReference type="InterPro" id="IPR036919">
    <property type="entry name" value="Ribo_uL30_ferredoxin-like_sf"/>
</dbReference>
<comment type="caution">
    <text evidence="1">The sequence shown here is derived from an EMBL/GenBank/DDBJ whole genome shotgun (WGS) entry which is preliminary data.</text>
</comment>
<gene>
    <name evidence="1" type="ORF">PIB30_003034</name>
</gene>
<dbReference type="SUPFAM" id="SSF55129">
    <property type="entry name" value="Ribosomal protein L30p/L7e"/>
    <property type="match status" value="1"/>
</dbReference>
<dbReference type="PANTHER" id="PTHR11524">
    <property type="entry name" value="60S RIBOSOMAL PROTEIN L7"/>
    <property type="match status" value="1"/>
</dbReference>
<dbReference type="Proteomes" id="UP001341840">
    <property type="component" value="Unassembled WGS sequence"/>
</dbReference>
<evidence type="ECO:0000313" key="2">
    <source>
        <dbReference type="Proteomes" id="UP001341840"/>
    </source>
</evidence>
<name>A0ABU6W3K5_9FABA</name>
<reference evidence="1 2" key="1">
    <citation type="journal article" date="2023" name="Plants (Basel)">
        <title>Bridging the Gap: Combining Genomics and Transcriptomics Approaches to Understand Stylosanthes scabra, an Orphan Legume from the Brazilian Caatinga.</title>
        <authorList>
            <person name="Ferreira-Neto J.R.C."/>
            <person name="da Silva M.D."/>
            <person name="Binneck E."/>
            <person name="de Melo N.F."/>
            <person name="da Silva R.H."/>
            <person name="de Melo A.L.T.M."/>
            <person name="Pandolfi V."/>
            <person name="Bustamante F.O."/>
            <person name="Brasileiro-Vidal A.C."/>
            <person name="Benko-Iseppon A.M."/>
        </authorList>
    </citation>
    <scope>NUCLEOTIDE SEQUENCE [LARGE SCALE GENOMIC DNA]</scope>
    <source>
        <tissue evidence="1">Leaves</tissue>
    </source>
</reference>
<accession>A0ABU6W3K5</accession>
<dbReference type="InterPro" id="IPR039699">
    <property type="entry name" value="Ribosomal_uL30"/>
</dbReference>
<dbReference type="PANTHER" id="PTHR11524:SF36">
    <property type="entry name" value="LARGE RIBOSOMAL SUBUNIT PROTEIN UL30Z"/>
    <property type="match status" value="1"/>
</dbReference>
<protein>
    <submittedName>
        <fullName evidence="1">Uncharacterized protein</fullName>
    </submittedName>
</protein>
<dbReference type="EMBL" id="JASCZI010181248">
    <property type="protein sequence ID" value="MED6179710.1"/>
    <property type="molecule type" value="Genomic_DNA"/>
</dbReference>